<proteinExistence type="predicted"/>
<dbReference type="InterPro" id="IPR025324">
    <property type="entry name" value="DUF4230"/>
</dbReference>
<dbReference type="Proteomes" id="UP001165302">
    <property type="component" value="Unassembled WGS sequence"/>
</dbReference>
<gene>
    <name evidence="1" type="ORF">IPZ78_13610</name>
</gene>
<sequence length="186" mass="21199">MRKILFIIVLGLITFLSGYWIKTQLYPKTKVESNHNILLEKIESMGKLQLVKYKYSDIIEHINKTDFLPAASVLLIIKADAAGCIDLTKIDTNSVKTFGDSVHLTLPKAEICYIKIDHKSSKVYDTKMAFFREANLVDEAYKHAENEIAKQVRQSDILIQTQNNALPVLKPLLEGLGYKKIKIDFK</sequence>
<dbReference type="RefSeq" id="WP_225554548.1">
    <property type="nucleotide sequence ID" value="NZ_JADEYP010000028.1"/>
</dbReference>
<comment type="caution">
    <text evidence="1">The sequence shown here is derived from an EMBL/GenBank/DDBJ whole genome shotgun (WGS) entry which is preliminary data.</text>
</comment>
<dbReference type="EMBL" id="JADEYP010000028">
    <property type="protein sequence ID" value="MCA5006186.1"/>
    <property type="molecule type" value="Genomic_DNA"/>
</dbReference>
<organism evidence="1 2">
    <name type="scientific">Sphingobacterium bovistauri</name>
    <dbReference type="NCBI Taxonomy" id="2781959"/>
    <lineage>
        <taxon>Bacteria</taxon>
        <taxon>Pseudomonadati</taxon>
        <taxon>Bacteroidota</taxon>
        <taxon>Sphingobacteriia</taxon>
        <taxon>Sphingobacteriales</taxon>
        <taxon>Sphingobacteriaceae</taxon>
        <taxon>Sphingobacterium</taxon>
    </lineage>
</organism>
<accession>A0ABS7Z7M2</accession>
<protein>
    <submittedName>
        <fullName evidence="1">DUF4230 domain-containing protein</fullName>
    </submittedName>
</protein>
<evidence type="ECO:0000313" key="2">
    <source>
        <dbReference type="Proteomes" id="UP001165302"/>
    </source>
</evidence>
<keyword evidence="2" id="KW-1185">Reference proteome</keyword>
<evidence type="ECO:0000313" key="1">
    <source>
        <dbReference type="EMBL" id="MCA5006186.1"/>
    </source>
</evidence>
<dbReference type="Pfam" id="PF14014">
    <property type="entry name" value="DUF4230"/>
    <property type="match status" value="1"/>
</dbReference>
<reference evidence="1" key="1">
    <citation type="submission" date="2020-10" db="EMBL/GenBank/DDBJ databases">
        <authorList>
            <person name="Lu T."/>
            <person name="Wang Q."/>
            <person name="Han X."/>
        </authorList>
    </citation>
    <scope>NUCLEOTIDE SEQUENCE</scope>
    <source>
        <strain evidence="1">WQ 366</strain>
    </source>
</reference>
<name>A0ABS7Z7M2_9SPHI</name>